<dbReference type="Proteomes" id="UP001619911">
    <property type="component" value="Unassembled WGS sequence"/>
</dbReference>
<evidence type="ECO:0000313" key="3">
    <source>
        <dbReference type="Proteomes" id="UP001619911"/>
    </source>
</evidence>
<comment type="caution">
    <text evidence="2">The sequence shown here is derived from an EMBL/GenBank/DDBJ whole genome shotgun (WGS) entry which is preliminary data.</text>
</comment>
<keyword evidence="3" id="KW-1185">Reference proteome</keyword>
<evidence type="ECO:0000259" key="1">
    <source>
        <dbReference type="Pfam" id="PF21747"/>
    </source>
</evidence>
<gene>
    <name evidence="2" type="ORF">QYG89_00540</name>
</gene>
<proteinExistence type="predicted"/>
<sequence>MKKQFITIPHELRHALFFTGEEVRLPAEVSIGAYPFFIYEMLGQEQPWLSEEKGLSMIEAEWHELKMTLQQKFEKRDQTIQEEMKAAIALFFMELFWSNSLPVQLNGWQQKISFLEIKPVNMKERIEFILRRPYSYQAYIQLCELMTEQVKKIARYRVVKK</sequence>
<dbReference type="RefSeq" id="WP_404313682.1">
    <property type="nucleotide sequence ID" value="NZ_JAUIYO010000001.1"/>
</dbReference>
<dbReference type="Pfam" id="PF21747">
    <property type="entry name" value="YpoC"/>
    <property type="match status" value="1"/>
</dbReference>
<reference evidence="2 3" key="1">
    <citation type="submission" date="2023-07" db="EMBL/GenBank/DDBJ databases">
        <title>Bacillus lucianemedeirus sp. nov, a new species isolated from an immunobiological production facility.</title>
        <authorList>
            <person name="Costa L.V."/>
            <person name="Miranda R.V.S.L."/>
            <person name="Brandao M.L.L."/>
            <person name="Reis C.M.F."/>
            <person name="Frazao A.M."/>
            <person name="Cruz F.V."/>
            <person name="Baio P.V.P."/>
            <person name="Veras J.F.C."/>
            <person name="Ramos J.N."/>
            <person name="Vieira V."/>
        </authorList>
    </citation>
    <scope>NUCLEOTIDE SEQUENCE [LARGE SCALE GENOMIC DNA]</scope>
    <source>
        <strain evidence="2 3">B190/17</strain>
    </source>
</reference>
<organism evidence="2 3">
    <name type="scientific">Bacillus lumedeiriae</name>
    <dbReference type="NCBI Taxonomy" id="3058829"/>
    <lineage>
        <taxon>Bacteria</taxon>
        <taxon>Bacillati</taxon>
        <taxon>Bacillota</taxon>
        <taxon>Bacilli</taxon>
        <taxon>Bacillales</taxon>
        <taxon>Bacillaceae</taxon>
        <taxon>Bacillus</taxon>
    </lineage>
</organism>
<evidence type="ECO:0000313" key="2">
    <source>
        <dbReference type="EMBL" id="MFK2824179.1"/>
    </source>
</evidence>
<name>A0ABW8I612_9BACI</name>
<feature type="domain" description="YpoC-like" evidence="1">
    <location>
        <begin position="54"/>
        <end position="161"/>
    </location>
</feature>
<protein>
    <recommendedName>
        <fullName evidence="1">YpoC-like domain-containing protein</fullName>
    </recommendedName>
</protein>
<dbReference type="EMBL" id="JAUIYO010000001">
    <property type="protein sequence ID" value="MFK2824179.1"/>
    <property type="molecule type" value="Genomic_DNA"/>
</dbReference>
<dbReference type="InterPro" id="IPR048427">
    <property type="entry name" value="YpoC"/>
</dbReference>
<accession>A0ABW8I612</accession>